<dbReference type="Pfam" id="PF00566">
    <property type="entry name" value="RabGAP-TBC"/>
    <property type="match status" value="1"/>
</dbReference>
<dbReference type="Gene3D" id="1.10.8.270">
    <property type="entry name" value="putative rabgap domain of human tbc1 domain family member 14 like domains"/>
    <property type="match status" value="1"/>
</dbReference>
<feature type="compositionally biased region" description="Low complexity" evidence="1">
    <location>
        <begin position="227"/>
        <end position="270"/>
    </location>
</feature>
<dbReference type="FunFam" id="1.10.8.270:FF:000037">
    <property type="entry name" value="TBC1 domain family member 22A"/>
    <property type="match status" value="1"/>
</dbReference>
<dbReference type="PANTHER" id="PTHR22957:SF26">
    <property type="entry name" value="LD44506P"/>
    <property type="match status" value="1"/>
</dbReference>
<dbReference type="FunFam" id="1.10.472.80:FF:000001">
    <property type="entry name" value="TBC1 domain family member 22B"/>
    <property type="match status" value="1"/>
</dbReference>
<accession>A0AAD9FTZ2</accession>
<dbReference type="Proteomes" id="UP001182556">
    <property type="component" value="Unassembled WGS sequence"/>
</dbReference>
<dbReference type="SMART" id="SM00164">
    <property type="entry name" value="TBC"/>
    <property type="match status" value="1"/>
</dbReference>
<reference evidence="3" key="1">
    <citation type="submission" date="2023-02" db="EMBL/GenBank/DDBJ databases">
        <title>Identification and recombinant expression of a fungal hydrolase from Papiliotrema laurentii that hydrolyzes apple cutin and clears colloidal polyester polyurethane.</title>
        <authorList>
            <consortium name="DOE Joint Genome Institute"/>
            <person name="Roman V.A."/>
            <person name="Bojanowski C."/>
            <person name="Crable B.R."/>
            <person name="Wagner D.N."/>
            <person name="Hung C.S."/>
            <person name="Nadeau L.J."/>
            <person name="Schratz L."/>
            <person name="Haridas S."/>
            <person name="Pangilinan J."/>
            <person name="Lipzen A."/>
            <person name="Na H."/>
            <person name="Yan M."/>
            <person name="Ng V."/>
            <person name="Grigoriev I.V."/>
            <person name="Spatafora J.W."/>
            <person name="Barlow D."/>
            <person name="Biffinger J."/>
            <person name="Kelley-Loughnane N."/>
            <person name="Varaljay V.A."/>
            <person name="Crookes-Goodson W.J."/>
        </authorList>
    </citation>
    <scope>NUCLEOTIDE SEQUENCE</scope>
    <source>
        <strain evidence="3">5307AH</strain>
    </source>
</reference>
<organism evidence="3 4">
    <name type="scientific">Papiliotrema laurentii</name>
    <name type="common">Cryptococcus laurentii</name>
    <dbReference type="NCBI Taxonomy" id="5418"/>
    <lineage>
        <taxon>Eukaryota</taxon>
        <taxon>Fungi</taxon>
        <taxon>Dikarya</taxon>
        <taxon>Basidiomycota</taxon>
        <taxon>Agaricomycotina</taxon>
        <taxon>Tremellomycetes</taxon>
        <taxon>Tremellales</taxon>
        <taxon>Rhynchogastremaceae</taxon>
        <taxon>Papiliotrema</taxon>
    </lineage>
</organism>
<proteinExistence type="predicted"/>
<dbReference type="GO" id="GO:0005096">
    <property type="term" value="F:GTPase activator activity"/>
    <property type="evidence" value="ECO:0007669"/>
    <property type="project" value="TreeGrafter"/>
</dbReference>
<sequence>MPFQPPTRPHSARPQAIIDPTVFSTATGSRPRPPRSTSHMFGTHGRKPQETEWDDAWDSSSDKDEGEETGLSSYRHPSPSSSKRGVPIPARPETEARGSAESVQYRGVAASWTSGSFQHVTLSGSSDHPPHSRPTLPTSKTYADATTAPPPGTFLPSSSQSKHAHPATNGESSWSKLPPGGSWEIVEEAELRDEPVEVIKAGKEALRVDIDDILTNPLQLLQSLSISSPSTPVRPSSNSSSAFPFLGSTTPTTAQTPPSSFSYTSSDTGSKTPSRKDAVSRQRSVRTERRREKFAKVLKGRTEDGGGVDLAELRRLAWSGVPNEVRPIVWQLLLNYLPLPTQPRLTTLSRKRKEYSQLVDQYFGRGLASLDQQIWHQIEIDVPRTRPGVPLWSCITTQRALERILYVWAIRHPASGYVQGINDLVCPFFQVFLGAYIDTDPELFDVAHLPASALAAIEADSFWCLSKLLDGIQDNYISQQPGIQRLVKRMGELVKRIDAPLAAHFEDQGVEFMQFAFRWMNCLLMREISVKCTIRMWDTYLAEGTDAFSQFHLYVCSALLVKYSERLREMDFQEMIIFLQCLPTQNWNDHDIELLLSEAYVLKTVWQGAENHFANLPNGQTGGFGMLGR</sequence>
<dbReference type="Gene3D" id="1.10.472.80">
    <property type="entry name" value="Ypt/Rab-GAP domain of gyp1p, domain 3"/>
    <property type="match status" value="1"/>
</dbReference>
<evidence type="ECO:0000313" key="4">
    <source>
        <dbReference type="Proteomes" id="UP001182556"/>
    </source>
</evidence>
<feature type="region of interest" description="Disordered" evidence="1">
    <location>
        <begin position="227"/>
        <end position="293"/>
    </location>
</feature>
<dbReference type="PANTHER" id="PTHR22957">
    <property type="entry name" value="TBC1 DOMAIN FAMILY MEMBER GTPASE-ACTIVATING PROTEIN"/>
    <property type="match status" value="1"/>
</dbReference>
<feature type="compositionally biased region" description="Low complexity" evidence="1">
    <location>
        <begin position="72"/>
        <end position="82"/>
    </location>
</feature>
<feature type="region of interest" description="Disordered" evidence="1">
    <location>
        <begin position="118"/>
        <end position="181"/>
    </location>
</feature>
<dbReference type="EMBL" id="JAODAN010000002">
    <property type="protein sequence ID" value="KAK1926134.1"/>
    <property type="molecule type" value="Genomic_DNA"/>
</dbReference>
<evidence type="ECO:0000313" key="3">
    <source>
        <dbReference type="EMBL" id="KAK1926134.1"/>
    </source>
</evidence>
<dbReference type="SUPFAM" id="SSF47923">
    <property type="entry name" value="Ypt/Rab-GAP domain of gyp1p"/>
    <property type="match status" value="2"/>
</dbReference>
<dbReference type="InterPro" id="IPR000195">
    <property type="entry name" value="Rab-GAP-TBC_dom"/>
</dbReference>
<dbReference type="AlphaFoldDB" id="A0AAD9FTZ2"/>
<feature type="region of interest" description="Disordered" evidence="1">
    <location>
        <begin position="1"/>
        <end position="105"/>
    </location>
</feature>
<dbReference type="GO" id="GO:0005794">
    <property type="term" value="C:Golgi apparatus"/>
    <property type="evidence" value="ECO:0007669"/>
    <property type="project" value="TreeGrafter"/>
</dbReference>
<protein>
    <submittedName>
        <fullName evidence="3">Tbc1 domain family protein</fullName>
    </submittedName>
</protein>
<dbReference type="InterPro" id="IPR035969">
    <property type="entry name" value="Rab-GAP_TBC_sf"/>
</dbReference>
<gene>
    <name evidence="3" type="ORF">DB88DRAFT_508247</name>
</gene>
<name>A0AAD9FTZ2_PAPLA</name>
<dbReference type="PROSITE" id="PS50086">
    <property type="entry name" value="TBC_RABGAP"/>
    <property type="match status" value="1"/>
</dbReference>
<feature type="compositionally biased region" description="Basic and acidic residues" evidence="1">
    <location>
        <begin position="274"/>
        <end position="293"/>
    </location>
</feature>
<comment type="caution">
    <text evidence="3">The sequence shown here is derived from an EMBL/GenBank/DDBJ whole genome shotgun (WGS) entry which is preliminary data.</text>
</comment>
<feature type="domain" description="Rab-GAP TBC" evidence="2">
    <location>
        <begin position="320"/>
        <end position="544"/>
    </location>
</feature>
<keyword evidence="4" id="KW-1185">Reference proteome</keyword>
<evidence type="ECO:0000256" key="1">
    <source>
        <dbReference type="SAM" id="MobiDB-lite"/>
    </source>
</evidence>
<evidence type="ECO:0000259" key="2">
    <source>
        <dbReference type="PROSITE" id="PS50086"/>
    </source>
</evidence>